<evidence type="ECO:0000313" key="3">
    <source>
        <dbReference type="EMBL" id="KAH8008973.1"/>
    </source>
</evidence>
<gene>
    <name evidence="3" type="ORF">HPB51_008544</name>
</gene>
<reference evidence="3" key="1">
    <citation type="journal article" date="2020" name="Cell">
        <title>Large-Scale Comparative Analyses of Tick Genomes Elucidate Their Genetic Diversity and Vector Capacities.</title>
        <authorList>
            <consortium name="Tick Genome and Microbiome Consortium (TIGMIC)"/>
            <person name="Jia N."/>
            <person name="Wang J."/>
            <person name="Shi W."/>
            <person name="Du L."/>
            <person name="Sun Y."/>
            <person name="Zhan W."/>
            <person name="Jiang J.F."/>
            <person name="Wang Q."/>
            <person name="Zhang B."/>
            <person name="Ji P."/>
            <person name="Bell-Sakyi L."/>
            <person name="Cui X.M."/>
            <person name="Yuan T.T."/>
            <person name="Jiang B.G."/>
            <person name="Yang W.F."/>
            <person name="Lam T.T."/>
            <person name="Chang Q.C."/>
            <person name="Ding S.J."/>
            <person name="Wang X.J."/>
            <person name="Zhu J.G."/>
            <person name="Ruan X.D."/>
            <person name="Zhao L."/>
            <person name="Wei J.T."/>
            <person name="Ye R.Z."/>
            <person name="Que T.C."/>
            <person name="Du C.H."/>
            <person name="Zhou Y.H."/>
            <person name="Cheng J.X."/>
            <person name="Dai P.F."/>
            <person name="Guo W.B."/>
            <person name="Han X.H."/>
            <person name="Huang E.J."/>
            <person name="Li L.F."/>
            <person name="Wei W."/>
            <person name="Gao Y.C."/>
            <person name="Liu J.Z."/>
            <person name="Shao H.Z."/>
            <person name="Wang X."/>
            <person name="Wang C.C."/>
            <person name="Yang T.C."/>
            <person name="Huo Q.B."/>
            <person name="Li W."/>
            <person name="Chen H.Y."/>
            <person name="Chen S.E."/>
            <person name="Zhou L.G."/>
            <person name="Ni X.B."/>
            <person name="Tian J.H."/>
            <person name="Sheng Y."/>
            <person name="Liu T."/>
            <person name="Pan Y.S."/>
            <person name="Xia L.Y."/>
            <person name="Li J."/>
            <person name="Zhao F."/>
            <person name="Cao W.C."/>
        </authorList>
    </citation>
    <scope>NUCLEOTIDE SEQUENCE</scope>
    <source>
        <strain evidence="3">Rmic-2018</strain>
    </source>
</reference>
<dbReference type="Pfam" id="PF21788">
    <property type="entry name" value="TNP-like_GBD"/>
    <property type="match status" value="1"/>
</dbReference>
<feature type="region of interest" description="Disordered" evidence="1">
    <location>
        <begin position="1"/>
        <end position="29"/>
    </location>
</feature>
<evidence type="ECO:0000256" key="1">
    <source>
        <dbReference type="SAM" id="MobiDB-lite"/>
    </source>
</evidence>
<dbReference type="VEuPathDB" id="VectorBase:LOC119169845"/>
<reference evidence="3" key="2">
    <citation type="submission" date="2021-09" db="EMBL/GenBank/DDBJ databases">
        <authorList>
            <person name="Jia N."/>
            <person name="Wang J."/>
            <person name="Shi W."/>
            <person name="Du L."/>
            <person name="Sun Y."/>
            <person name="Zhan W."/>
            <person name="Jiang J."/>
            <person name="Wang Q."/>
            <person name="Zhang B."/>
            <person name="Ji P."/>
            <person name="Sakyi L.B."/>
            <person name="Cui X."/>
            <person name="Yuan T."/>
            <person name="Jiang B."/>
            <person name="Yang W."/>
            <person name="Lam T.T.-Y."/>
            <person name="Chang Q."/>
            <person name="Ding S."/>
            <person name="Wang X."/>
            <person name="Zhu J."/>
            <person name="Ruan X."/>
            <person name="Zhao L."/>
            <person name="Wei J."/>
            <person name="Que T."/>
            <person name="Du C."/>
            <person name="Cheng J."/>
            <person name="Dai P."/>
            <person name="Han X."/>
            <person name="Huang E."/>
            <person name="Gao Y."/>
            <person name="Liu J."/>
            <person name="Shao H."/>
            <person name="Ye R."/>
            <person name="Li L."/>
            <person name="Wei W."/>
            <person name="Wang X."/>
            <person name="Wang C."/>
            <person name="Huo Q."/>
            <person name="Li W."/>
            <person name="Guo W."/>
            <person name="Chen H."/>
            <person name="Chen S."/>
            <person name="Zhou L."/>
            <person name="Zhou L."/>
            <person name="Ni X."/>
            <person name="Tian J."/>
            <person name="Zhou Y."/>
            <person name="Sheng Y."/>
            <person name="Liu T."/>
            <person name="Pan Y."/>
            <person name="Xia L."/>
            <person name="Li J."/>
            <person name="Zhao F."/>
            <person name="Cao W."/>
        </authorList>
    </citation>
    <scope>NUCLEOTIDE SEQUENCE</scope>
    <source>
        <strain evidence="3">Rmic-2018</strain>
        <tissue evidence="3">Larvae</tissue>
    </source>
</reference>
<sequence length="326" mass="36695">MEASGPNADELPTSENTNLSEPVQESSSLVSGNHDVGLLAMTGLAVVSNLTCIQDANKQDVLIVVGARKSVRKKLILSYKRSVKTRTAPSSRYRLGVLLQRAALVIRHVLKKAADAGFDVVRLVTDYHKINVAALDIMCNDEAAIRAPHPADSSKEIHLSFYQSLIIKNVGSQFLAKDFCRNKQVSTKFVKELYRMQKHSSIRMVRFLTRKHVYPLNIEKMSVRPAVQLFSAAVTTTVSYLKDQAGHTCDLEFTSVGPTIEFMKTMQKWFTIMDVSNFQKYIHCSNNEDARPFTDVEDPRLEWLKTVFLDYIEDLKNASLAGNFFQ</sequence>
<feature type="domain" description="Transposable element P transposase-like GTP-binding insertion" evidence="2">
    <location>
        <begin position="181"/>
        <end position="279"/>
    </location>
</feature>
<accession>A0A9J6D4K5</accession>
<feature type="compositionally biased region" description="Polar residues" evidence="1">
    <location>
        <begin position="13"/>
        <end position="29"/>
    </location>
</feature>
<dbReference type="Proteomes" id="UP000821866">
    <property type="component" value="Chromosome 9"/>
</dbReference>
<evidence type="ECO:0000259" key="2">
    <source>
        <dbReference type="Pfam" id="PF21788"/>
    </source>
</evidence>
<comment type="caution">
    <text evidence="3">The sequence shown here is derived from an EMBL/GenBank/DDBJ whole genome shotgun (WGS) entry which is preliminary data.</text>
</comment>
<name>A0A9J6D4K5_RHIMP</name>
<dbReference type="AlphaFoldDB" id="A0A9J6D4K5"/>
<keyword evidence="4" id="KW-1185">Reference proteome</keyword>
<organism evidence="3 4">
    <name type="scientific">Rhipicephalus microplus</name>
    <name type="common">Cattle tick</name>
    <name type="synonym">Boophilus microplus</name>
    <dbReference type="NCBI Taxonomy" id="6941"/>
    <lineage>
        <taxon>Eukaryota</taxon>
        <taxon>Metazoa</taxon>
        <taxon>Ecdysozoa</taxon>
        <taxon>Arthropoda</taxon>
        <taxon>Chelicerata</taxon>
        <taxon>Arachnida</taxon>
        <taxon>Acari</taxon>
        <taxon>Parasitiformes</taxon>
        <taxon>Ixodida</taxon>
        <taxon>Ixodoidea</taxon>
        <taxon>Ixodidae</taxon>
        <taxon>Rhipicephalinae</taxon>
        <taxon>Rhipicephalus</taxon>
        <taxon>Boophilus</taxon>
    </lineage>
</organism>
<dbReference type="InterPro" id="IPR048366">
    <property type="entry name" value="TNP-like_GBD"/>
</dbReference>
<evidence type="ECO:0000313" key="4">
    <source>
        <dbReference type="Proteomes" id="UP000821866"/>
    </source>
</evidence>
<protein>
    <recommendedName>
        <fullName evidence="2">Transposable element P transposase-like GTP-binding insertion domain-containing protein</fullName>
    </recommendedName>
</protein>
<proteinExistence type="predicted"/>
<dbReference type="EMBL" id="JABSTU010000011">
    <property type="protein sequence ID" value="KAH8008973.1"/>
    <property type="molecule type" value="Genomic_DNA"/>
</dbReference>